<dbReference type="EMBL" id="JBBMFT010000003">
    <property type="protein sequence ID" value="MEQ2456168.1"/>
    <property type="molecule type" value="Genomic_DNA"/>
</dbReference>
<protein>
    <submittedName>
        <fullName evidence="2">DUF2975 domain-containing protein</fullName>
    </submittedName>
</protein>
<keyword evidence="1" id="KW-1133">Transmembrane helix</keyword>
<feature type="transmembrane region" description="Helical" evidence="1">
    <location>
        <begin position="59"/>
        <end position="80"/>
    </location>
</feature>
<evidence type="ECO:0000313" key="2">
    <source>
        <dbReference type="EMBL" id="MEQ2456168.1"/>
    </source>
</evidence>
<keyword evidence="1" id="KW-0812">Transmembrane</keyword>
<accession>A0ABV1ENJ3</accession>
<proteinExistence type="predicted"/>
<evidence type="ECO:0000256" key="1">
    <source>
        <dbReference type="SAM" id="Phobius"/>
    </source>
</evidence>
<keyword evidence="3" id="KW-1185">Reference proteome</keyword>
<comment type="caution">
    <text evidence="2">The sequence shown here is derived from an EMBL/GenBank/DDBJ whole genome shotgun (WGS) entry which is preliminary data.</text>
</comment>
<dbReference type="Proteomes" id="UP001440599">
    <property type="component" value="Unassembled WGS sequence"/>
</dbReference>
<sequence>MERTGVQKLAAVLRVLVSITFVCNLVVLPLVPHLVRPYYVEDWLYQELLWDLSLVWQDIRAVVLMLFLWFCGVCTAVVLWQARRVLSTILEGKPFQKANSTSLRRSAVCSFLIAAAALVRLVWGLAYYGTIEPLLSYNALFVPVFFMGGLLCLVMSALFRQAAELKAENDLTI</sequence>
<name>A0ABV1ENJ3_9FIRM</name>
<feature type="transmembrane region" description="Helical" evidence="1">
    <location>
        <begin position="140"/>
        <end position="159"/>
    </location>
</feature>
<reference evidence="2 3" key="1">
    <citation type="submission" date="2024-03" db="EMBL/GenBank/DDBJ databases">
        <title>Human intestinal bacterial collection.</title>
        <authorList>
            <person name="Pauvert C."/>
            <person name="Hitch T.C.A."/>
            <person name="Clavel T."/>
        </authorList>
    </citation>
    <scope>NUCLEOTIDE SEQUENCE [LARGE SCALE GENOMIC DNA]</scope>
    <source>
        <strain evidence="2 3">CLA-AP-H34</strain>
    </source>
</reference>
<dbReference type="RefSeq" id="WP_349139751.1">
    <property type="nucleotide sequence ID" value="NZ_JBBMFT010000003.1"/>
</dbReference>
<dbReference type="InterPro" id="IPR021354">
    <property type="entry name" value="DUF2975"/>
</dbReference>
<feature type="transmembrane region" description="Helical" evidence="1">
    <location>
        <begin position="107"/>
        <end position="128"/>
    </location>
</feature>
<dbReference type="Pfam" id="PF11188">
    <property type="entry name" value="DUF2975"/>
    <property type="match status" value="1"/>
</dbReference>
<evidence type="ECO:0000313" key="3">
    <source>
        <dbReference type="Proteomes" id="UP001440599"/>
    </source>
</evidence>
<keyword evidence="1" id="KW-0472">Membrane</keyword>
<feature type="transmembrane region" description="Helical" evidence="1">
    <location>
        <begin position="12"/>
        <end position="35"/>
    </location>
</feature>
<gene>
    <name evidence="2" type="ORF">WMO45_06490</name>
</gene>
<organism evidence="2 3">
    <name type="scientific">Flavonifractor hominis</name>
    <dbReference type="NCBI Taxonomy" id="3133178"/>
    <lineage>
        <taxon>Bacteria</taxon>
        <taxon>Bacillati</taxon>
        <taxon>Bacillota</taxon>
        <taxon>Clostridia</taxon>
        <taxon>Eubacteriales</taxon>
        <taxon>Oscillospiraceae</taxon>
        <taxon>Flavonifractor</taxon>
    </lineage>
</organism>